<dbReference type="PANTHER" id="PTHR21610:SF9">
    <property type="entry name" value="VON WILLEBRAND FACTOR A DOMAIN-CONTAINING PROTEIN 8"/>
    <property type="match status" value="1"/>
</dbReference>
<dbReference type="PANTHER" id="PTHR21610">
    <property type="entry name" value="VON WILLEBRAND FACTOR A DOMAIN-CONTAINING PROTEIN 8"/>
    <property type="match status" value="1"/>
</dbReference>
<comment type="function">
    <text evidence="6">Exhibits ATPase activity in vitro.</text>
</comment>
<keyword evidence="8" id="KW-0812">Transmembrane</keyword>
<dbReference type="GO" id="GO:0016887">
    <property type="term" value="F:ATP hydrolysis activity"/>
    <property type="evidence" value="ECO:0007669"/>
    <property type="project" value="InterPro"/>
</dbReference>
<name>A0A0L8HEB6_OCTBM</name>
<keyword evidence="4" id="KW-0809">Transit peptide</keyword>
<organism evidence="10">
    <name type="scientific">Octopus bimaculoides</name>
    <name type="common">California two-spotted octopus</name>
    <dbReference type="NCBI Taxonomy" id="37653"/>
    <lineage>
        <taxon>Eukaryota</taxon>
        <taxon>Metazoa</taxon>
        <taxon>Spiralia</taxon>
        <taxon>Lophotrochozoa</taxon>
        <taxon>Mollusca</taxon>
        <taxon>Cephalopoda</taxon>
        <taxon>Coleoidea</taxon>
        <taxon>Octopodiformes</taxon>
        <taxon>Octopoda</taxon>
        <taxon>Incirrata</taxon>
        <taxon>Octopodidae</taxon>
        <taxon>Octopus</taxon>
    </lineage>
</organism>
<evidence type="ECO:0000256" key="3">
    <source>
        <dbReference type="ARBA" id="ARBA00022840"/>
    </source>
</evidence>
<comment type="subcellular location">
    <subcellularLocation>
        <location evidence="1">Mitochondrion</location>
    </subcellularLocation>
</comment>
<dbReference type="Pfam" id="PF07728">
    <property type="entry name" value="AAA_5"/>
    <property type="match status" value="3"/>
</dbReference>
<feature type="domain" description="AAA+ ATPase" evidence="9">
    <location>
        <begin position="427"/>
        <end position="606"/>
    </location>
</feature>
<reference evidence="10" key="1">
    <citation type="submission" date="2015-07" db="EMBL/GenBank/DDBJ databases">
        <title>MeaNS - Measles Nucleotide Surveillance Program.</title>
        <authorList>
            <person name="Tran T."/>
            <person name="Druce J."/>
        </authorList>
    </citation>
    <scope>NUCLEOTIDE SEQUENCE</scope>
    <source>
        <strain evidence="10">UCB-OBI-ISO-001</strain>
        <tissue evidence="10">Gonad</tissue>
    </source>
</reference>
<evidence type="ECO:0000256" key="6">
    <source>
        <dbReference type="ARBA" id="ARBA00055988"/>
    </source>
</evidence>
<protein>
    <recommendedName>
        <fullName evidence="7">von Willebrand factor A domain-containing protein 8</fullName>
    </recommendedName>
</protein>
<feature type="domain" description="AAA+ ATPase" evidence="9">
    <location>
        <begin position="709"/>
        <end position="843"/>
    </location>
</feature>
<dbReference type="GO" id="GO:0005524">
    <property type="term" value="F:ATP binding"/>
    <property type="evidence" value="ECO:0007669"/>
    <property type="project" value="UniProtKB-KW"/>
</dbReference>
<gene>
    <name evidence="10" type="ORF">OCBIM_22016594mg</name>
</gene>
<dbReference type="OrthoDB" id="5186at2759"/>
<dbReference type="EMBL" id="KQ418368">
    <property type="protein sequence ID" value="KOF87608.1"/>
    <property type="molecule type" value="Genomic_DNA"/>
</dbReference>
<dbReference type="Gene3D" id="3.40.50.300">
    <property type="entry name" value="P-loop containing nucleotide triphosphate hydrolases"/>
    <property type="match status" value="3"/>
</dbReference>
<evidence type="ECO:0000256" key="8">
    <source>
        <dbReference type="SAM" id="Phobius"/>
    </source>
</evidence>
<accession>A0A0L8HEB6</accession>
<sequence>MSLIHVSRVLLRCQQHTKPGRLKLWQMDTIKTNKNIYFGCLRYSSNDSSKHVSIGDIKKVLKQPQNPELVPVKYICSNPSQAVLRHLRWIMQKDLLEQDVFLIGSPGPIRRQLAMMYLELTKREVEYVSLSRDTSESDLKQRREILAGNAFYVDQCAVNAAVKGRVLVLEGIEKAERNVLPVLNNLLENREMQLEDGRFLVAASRYDQLLKDYSKEELDKQNLVRVHEDFRVIALGLPVPRYKGNPLDPPLRSRFQARGISALPFKEHLEMLQEIGPKISSNKLSLMLSFGTTLLTEESVSLGLPDFPIDNLSAMIAVLNSHPHLSLTDVIYRIYPYNMFLNKEGIAAVEGTMKKFDLVDHRSREAMDVSNVDKSGMYATVHMKSGSDTSHCKVPAGLNDFSTSGTERFVKNTYHNGMLAEMLQSHQVRDFCLIGPKGCGKSVLVESFANYLGYHIEPVHLHQDMTSRDLLQQRSTRPNGDTFWVSSPLVNAALQGNLAVLDGVHRINPGSFSVIQRLIHDRELQLYDGTRLLHADRYNQIKESTGKTDTELSESGILPIHPSFRIIALAEPPVIGSTKQQWLSPELLSMFLFHRIRPMALIEEELVLKTLVPNCPDMTVLLKFVHNMRASTDPAQALQDAGLETSTNMKFTNLEEATTCEVKDGLVRIRNTKLPVCKPDNITKVPNILFYENNQHLIVMEDMLKDYSLGEHLLLVGNQGVGKNKIVDRFLQLLNQPREYIQLHRDTTVQTLTLQPTVLNGVIMYEDSPLVRAVKEGHVLVIDEADKAPTHVTCILKTLVESGEMHMADGRKIVAANSRVPPSEKTIVTHPNFRMIVLANRPGFPFLGNDFFGAVGDIFSCHGIDNPDMDSEIAMLQQYGPDVSNNILRKLVLAFGELRNLADQGLINYPYSTREVVNMIKHLQKFPNEGLTTVLKNVFDFDAYNEELRGTIIDIMGKHGIPLEASDSQVKLTKESLRLCERILKSCGPSKPKLLQYLVLYPNGNVGIFGTMQQCPILLFVLPLPEFERLGQWRVASSGIRQQNVFSCPVTTKPLDIKCVIIIIVIVIIIIIIIIFVIVTIIINIIVIIIIIIIFVIVTIIINIIVIIINIIVIIINPHEVISIDRTESRSNTFTEREAQCLLPLDEGNIVADLAVTKAEHRSAGQSIKDMIHVATCNPISVISIDAKSVHGKLTELYELFPPVSMAYRPKVKLTALTAPLDDTLILHEECTNALMSLNYETGEVARLKSEYLPEIAIEKRKFLQYGVKPKKNNPFVMLGSTLPDSNIITFYKENR</sequence>
<evidence type="ECO:0000256" key="7">
    <source>
        <dbReference type="ARBA" id="ARBA00070377"/>
    </source>
</evidence>
<evidence type="ECO:0000256" key="4">
    <source>
        <dbReference type="ARBA" id="ARBA00022946"/>
    </source>
</evidence>
<dbReference type="InterPro" id="IPR011704">
    <property type="entry name" value="ATPase_dyneun-rel_AAA"/>
</dbReference>
<keyword evidence="8" id="KW-1133">Transmembrane helix</keyword>
<evidence type="ECO:0000313" key="10">
    <source>
        <dbReference type="EMBL" id="KOF87608.1"/>
    </source>
</evidence>
<keyword evidence="3" id="KW-0067">ATP-binding</keyword>
<dbReference type="InterPro" id="IPR039891">
    <property type="entry name" value="VWA8"/>
</dbReference>
<feature type="transmembrane region" description="Helical" evidence="8">
    <location>
        <begin position="1086"/>
        <end position="1116"/>
    </location>
</feature>
<dbReference type="InterPro" id="IPR003593">
    <property type="entry name" value="AAA+_ATPase"/>
</dbReference>
<feature type="transmembrane region" description="Helical" evidence="8">
    <location>
        <begin position="1060"/>
        <end position="1079"/>
    </location>
</feature>
<evidence type="ECO:0000259" key="9">
    <source>
        <dbReference type="SMART" id="SM00382"/>
    </source>
</evidence>
<keyword evidence="5" id="KW-0496">Mitochondrion</keyword>
<keyword evidence="2" id="KW-0547">Nucleotide-binding</keyword>
<keyword evidence="8" id="KW-0472">Membrane</keyword>
<dbReference type="SMART" id="SM00382">
    <property type="entry name" value="AAA"/>
    <property type="match status" value="2"/>
</dbReference>
<dbReference type="FunFam" id="3.40.50.300:FF:000663">
    <property type="entry name" value="von Willebrand factor A domain containing 8"/>
    <property type="match status" value="1"/>
</dbReference>
<dbReference type="GO" id="GO:0005739">
    <property type="term" value="C:mitochondrion"/>
    <property type="evidence" value="ECO:0007669"/>
    <property type="project" value="UniProtKB-SubCell"/>
</dbReference>
<proteinExistence type="predicted"/>
<evidence type="ECO:0000256" key="1">
    <source>
        <dbReference type="ARBA" id="ARBA00004173"/>
    </source>
</evidence>
<dbReference type="FunFam" id="3.40.50.300:FF:000587">
    <property type="entry name" value="von Willebrand factor A domain containing 8"/>
    <property type="match status" value="1"/>
</dbReference>
<dbReference type="SUPFAM" id="SSF52540">
    <property type="entry name" value="P-loop containing nucleoside triphosphate hydrolases"/>
    <property type="match status" value="3"/>
</dbReference>
<evidence type="ECO:0000256" key="5">
    <source>
        <dbReference type="ARBA" id="ARBA00023128"/>
    </source>
</evidence>
<evidence type="ECO:0000256" key="2">
    <source>
        <dbReference type="ARBA" id="ARBA00022741"/>
    </source>
</evidence>
<dbReference type="InterPro" id="IPR027417">
    <property type="entry name" value="P-loop_NTPase"/>
</dbReference>
<dbReference type="STRING" id="37653.A0A0L8HEB6"/>